<dbReference type="PROSITE" id="PS50056">
    <property type="entry name" value="TYR_PHOSPHATASE_2"/>
    <property type="match status" value="1"/>
</dbReference>
<dbReference type="InterPro" id="IPR000387">
    <property type="entry name" value="Tyr_Pase_dom"/>
</dbReference>
<name>A0ABX2PVM9_9RHOB</name>
<keyword evidence="3" id="KW-1185">Reference proteome</keyword>
<comment type="caution">
    <text evidence="2">The sequence shown here is derived from an EMBL/GenBank/DDBJ whole genome shotgun (WGS) entry which is preliminary data.</text>
</comment>
<dbReference type="RefSeq" id="WP_176867225.1">
    <property type="nucleotide sequence ID" value="NZ_JABXWT010000019.1"/>
</dbReference>
<accession>A0ABX2PVM9</accession>
<dbReference type="InterPro" id="IPR029021">
    <property type="entry name" value="Prot-tyrosine_phosphatase-like"/>
</dbReference>
<sequence length="167" mass="17900">MSQLVIYALQVGGGTLALTAMPGRGGDYAADLDMISEWKPGLVISMTTEIEMLQDGAQDFGSDIQGRASRWVHLPTEDFNAPPPAVVEAWPSVSATVRHALSGGGRVLVHCRGGCGRSGMIVLRQMIECGERPEKALERLRAVRPCAVETDDQMAWAVDAARVPVGR</sequence>
<protein>
    <submittedName>
        <fullName evidence="2">Dual specificity protein phosphatase family protein</fullName>
    </submittedName>
</protein>
<evidence type="ECO:0000259" key="1">
    <source>
        <dbReference type="PROSITE" id="PS50056"/>
    </source>
</evidence>
<evidence type="ECO:0000313" key="3">
    <source>
        <dbReference type="Proteomes" id="UP000630805"/>
    </source>
</evidence>
<dbReference type="Gene3D" id="3.90.190.10">
    <property type="entry name" value="Protein tyrosine phosphatase superfamily"/>
    <property type="match status" value="1"/>
</dbReference>
<dbReference type="Proteomes" id="UP000630805">
    <property type="component" value="Unassembled WGS sequence"/>
</dbReference>
<dbReference type="InterPro" id="IPR016130">
    <property type="entry name" value="Tyr_Pase_AS"/>
</dbReference>
<proteinExistence type="predicted"/>
<evidence type="ECO:0000313" key="2">
    <source>
        <dbReference type="EMBL" id="NVO58181.1"/>
    </source>
</evidence>
<dbReference type="PROSITE" id="PS00383">
    <property type="entry name" value="TYR_PHOSPHATASE_1"/>
    <property type="match status" value="1"/>
</dbReference>
<dbReference type="SUPFAM" id="SSF52799">
    <property type="entry name" value="(Phosphotyrosine protein) phosphatases II"/>
    <property type="match status" value="1"/>
</dbReference>
<feature type="domain" description="Tyrosine specific protein phosphatases" evidence="1">
    <location>
        <begin position="88"/>
        <end position="155"/>
    </location>
</feature>
<dbReference type="EMBL" id="JABXWT010000019">
    <property type="protein sequence ID" value="NVO58181.1"/>
    <property type="molecule type" value="Genomic_DNA"/>
</dbReference>
<organism evidence="2 3">
    <name type="scientific">Ruegeria haliotis</name>
    <dbReference type="NCBI Taxonomy" id="2747601"/>
    <lineage>
        <taxon>Bacteria</taxon>
        <taxon>Pseudomonadati</taxon>
        <taxon>Pseudomonadota</taxon>
        <taxon>Alphaproteobacteria</taxon>
        <taxon>Rhodobacterales</taxon>
        <taxon>Roseobacteraceae</taxon>
        <taxon>Ruegeria</taxon>
    </lineage>
</organism>
<reference evidence="2 3" key="1">
    <citation type="submission" date="2020-06" db="EMBL/GenBank/DDBJ databases">
        <authorList>
            <person name="Cao W.R."/>
        </authorList>
    </citation>
    <scope>NUCLEOTIDE SEQUENCE [LARGE SCALE GENOMIC DNA]</scope>
    <source>
        <strain evidence="2 3">B1Z28</strain>
    </source>
</reference>
<dbReference type="Pfam" id="PF22785">
    <property type="entry name" value="Tc-R-P"/>
    <property type="match status" value="1"/>
</dbReference>
<gene>
    <name evidence="2" type="ORF">HW561_20520</name>
</gene>